<dbReference type="Proteomes" id="UP001163056">
    <property type="component" value="Unassembled WGS sequence"/>
</dbReference>
<dbReference type="AlphaFoldDB" id="A0AAJ1JIG9"/>
<feature type="non-terminal residue" evidence="1">
    <location>
        <position position="1"/>
    </location>
</feature>
<reference evidence="1 2" key="1">
    <citation type="submission" date="2023-03" db="EMBL/GenBank/DDBJ databases">
        <title>WGS of NDM-producing Providencia thailandensis from Ukrainian patients.</title>
        <authorList>
            <person name="Zabicka D."/>
            <person name="Izdebski R."/>
            <person name="Urbanowicz P."/>
            <person name="Biedrzycka M."/>
            <person name="Guzek A."/>
            <person name="Gniadkowski M."/>
        </authorList>
    </citation>
    <scope>NUCLEOTIDE SEQUENCE [LARGE SCALE GENOMIC DNA]</scope>
    <source>
        <strain evidence="1 2">8015-22</strain>
    </source>
</reference>
<gene>
    <name evidence="1" type="ORF">PZS58_21095</name>
</gene>
<name>A0AAJ1JIG9_PROST</name>
<dbReference type="EMBL" id="JAREJI010000033">
    <property type="protein sequence ID" value="MDE8771979.1"/>
    <property type="molecule type" value="Genomic_DNA"/>
</dbReference>
<evidence type="ECO:0008006" key="3">
    <source>
        <dbReference type="Google" id="ProtNLM"/>
    </source>
</evidence>
<sequence>ILEMNARFGGQYPFSHLAGANIPKQIIEWISTGKTIDKYVTIEENILCCKDIKPTIIKNEY</sequence>
<comment type="caution">
    <text evidence="1">The sequence shown here is derived from an EMBL/GenBank/DDBJ whole genome shotgun (WGS) entry which is preliminary data.</text>
</comment>
<organism evidence="1 2">
    <name type="scientific">Providencia stuartii</name>
    <dbReference type="NCBI Taxonomy" id="588"/>
    <lineage>
        <taxon>Bacteria</taxon>
        <taxon>Pseudomonadati</taxon>
        <taxon>Pseudomonadota</taxon>
        <taxon>Gammaproteobacteria</taxon>
        <taxon>Enterobacterales</taxon>
        <taxon>Morganellaceae</taxon>
        <taxon>Providencia</taxon>
    </lineage>
</organism>
<accession>A0AAJ1JIG9</accession>
<protein>
    <recommendedName>
        <fullName evidence="3">ATP-grasp domain-containing protein</fullName>
    </recommendedName>
</protein>
<evidence type="ECO:0000313" key="1">
    <source>
        <dbReference type="EMBL" id="MDE8771979.1"/>
    </source>
</evidence>
<dbReference type="Gene3D" id="3.30.470.20">
    <property type="entry name" value="ATP-grasp fold, B domain"/>
    <property type="match status" value="1"/>
</dbReference>
<proteinExistence type="predicted"/>
<evidence type="ECO:0000313" key="2">
    <source>
        <dbReference type="Proteomes" id="UP001163056"/>
    </source>
</evidence>